<evidence type="ECO:0008006" key="4">
    <source>
        <dbReference type="Google" id="ProtNLM"/>
    </source>
</evidence>
<accession>A0A074XXW3</accession>
<protein>
    <recommendedName>
        <fullName evidence="4">EF-hand domain-containing protein</fullName>
    </recommendedName>
</protein>
<organism evidence="2 3">
    <name type="scientific">Aureobasidium subglaciale (strain EXF-2481)</name>
    <name type="common">Aureobasidium pullulans var. subglaciale</name>
    <dbReference type="NCBI Taxonomy" id="1043005"/>
    <lineage>
        <taxon>Eukaryota</taxon>
        <taxon>Fungi</taxon>
        <taxon>Dikarya</taxon>
        <taxon>Ascomycota</taxon>
        <taxon>Pezizomycotina</taxon>
        <taxon>Dothideomycetes</taxon>
        <taxon>Dothideomycetidae</taxon>
        <taxon>Dothideales</taxon>
        <taxon>Saccotheciaceae</taxon>
        <taxon>Aureobasidium</taxon>
    </lineage>
</organism>
<evidence type="ECO:0000256" key="1">
    <source>
        <dbReference type="SAM" id="SignalP"/>
    </source>
</evidence>
<dbReference type="OrthoDB" id="4148174at2759"/>
<gene>
    <name evidence="2" type="ORF">AUEXF2481DRAFT_71414</name>
</gene>
<sequence>MFNCLLALVLSLTVSATSSDSNYVGYNLTLQGDDDSVIYSTANTRQNASLQYPDPDVFLNASVSVKEIDIDVDNLTAKVNLDLQVLELLQFSAGVDLSIERVHLLIQDVKAKVLLEARLENLVQMVDDVLGSLDLNPIIATLGQGVGDIVEKTSDAVDGLLSDDGSSPGSNSNAKRSFVIDDNILFSVNDFSGNSHTNRILEQNGAILEQDLDNDGRISASRVVGSYAKDMTFTGHDDIVQRGGEEVHRKQYKYEPIHGVQAIAAIFFERTGKVVGTQILSELEVGGHATVEADA</sequence>
<feature type="signal peptide" evidence="1">
    <location>
        <begin position="1"/>
        <end position="19"/>
    </location>
</feature>
<evidence type="ECO:0000313" key="2">
    <source>
        <dbReference type="EMBL" id="KEQ90413.1"/>
    </source>
</evidence>
<keyword evidence="3" id="KW-1185">Reference proteome</keyword>
<dbReference type="GeneID" id="25371038"/>
<feature type="chain" id="PRO_5001702771" description="EF-hand domain-containing protein" evidence="1">
    <location>
        <begin position="20"/>
        <end position="295"/>
    </location>
</feature>
<evidence type="ECO:0000313" key="3">
    <source>
        <dbReference type="Proteomes" id="UP000030641"/>
    </source>
</evidence>
<dbReference type="RefSeq" id="XP_013338926.1">
    <property type="nucleotide sequence ID" value="XM_013483472.1"/>
</dbReference>
<name>A0A074XXW3_AURSE</name>
<reference evidence="2 3" key="1">
    <citation type="journal article" date="2014" name="BMC Genomics">
        <title>Genome sequencing of four Aureobasidium pullulans varieties: biotechnological potential, stress tolerance, and description of new species.</title>
        <authorList>
            <person name="Gostin Ar C."/>
            <person name="Ohm R.A."/>
            <person name="Kogej T."/>
            <person name="Sonjak S."/>
            <person name="Turk M."/>
            <person name="Zajc J."/>
            <person name="Zalar P."/>
            <person name="Grube M."/>
            <person name="Sun H."/>
            <person name="Han J."/>
            <person name="Sharma A."/>
            <person name="Chiniquy J."/>
            <person name="Ngan C.Y."/>
            <person name="Lipzen A."/>
            <person name="Barry K."/>
            <person name="Grigoriev I.V."/>
            <person name="Gunde-Cimerman N."/>
        </authorList>
    </citation>
    <scope>NUCLEOTIDE SEQUENCE [LARGE SCALE GENOMIC DNA]</scope>
    <source>
        <strain evidence="2 3">EXF-2481</strain>
    </source>
</reference>
<dbReference type="OMA" id="FTGHNKT"/>
<dbReference type="HOGENOM" id="CLU_912166_0_0_1"/>
<dbReference type="AlphaFoldDB" id="A0A074XXW3"/>
<dbReference type="EMBL" id="KL584791">
    <property type="protein sequence ID" value="KEQ90413.1"/>
    <property type="molecule type" value="Genomic_DNA"/>
</dbReference>
<proteinExistence type="predicted"/>
<keyword evidence="1" id="KW-0732">Signal</keyword>
<dbReference type="Proteomes" id="UP000030641">
    <property type="component" value="Unassembled WGS sequence"/>
</dbReference>
<dbReference type="InParanoid" id="A0A074XXW3"/>